<dbReference type="Pfam" id="PF13489">
    <property type="entry name" value="Methyltransf_23"/>
    <property type="match status" value="1"/>
</dbReference>
<name>A0ABY5RQW4_9HYPH</name>
<accession>A0ABY5RQW4</accession>
<dbReference type="GO" id="GO:0008168">
    <property type="term" value="F:methyltransferase activity"/>
    <property type="evidence" value="ECO:0007669"/>
    <property type="project" value="UniProtKB-KW"/>
</dbReference>
<protein>
    <submittedName>
        <fullName evidence="2">Methyltransferase domain-containing protein</fullName>
    </submittedName>
</protein>
<gene>
    <name evidence="2" type="ORF">HPT29_017795</name>
</gene>
<keyword evidence="2" id="KW-0808">Transferase</keyword>
<evidence type="ECO:0000313" key="2">
    <source>
        <dbReference type="EMBL" id="UVF18354.1"/>
    </source>
</evidence>
<dbReference type="Gene3D" id="1.20.5.1000">
    <property type="entry name" value="arf6 gtpase in complex with a specific effector, jip4"/>
    <property type="match status" value="1"/>
</dbReference>
<dbReference type="GO" id="GO:0032259">
    <property type="term" value="P:methylation"/>
    <property type="evidence" value="ECO:0007669"/>
    <property type="project" value="UniProtKB-KW"/>
</dbReference>
<proteinExistence type="predicted"/>
<keyword evidence="2" id="KW-0489">Methyltransferase</keyword>
<keyword evidence="1" id="KW-0175">Coiled coil</keyword>
<reference evidence="2" key="1">
    <citation type="submission" date="2022-08" db="EMBL/GenBank/DDBJ databases">
        <title>Microvirga terrae sp. nov., isolated from soil.</title>
        <authorList>
            <person name="Kim K.H."/>
            <person name="Seo Y.L."/>
            <person name="Kim J.M."/>
            <person name="Lee J.K."/>
            <person name="Han D.M."/>
            <person name="Jeon C.O."/>
        </authorList>
    </citation>
    <scope>NUCLEOTIDE SEQUENCE</scope>
    <source>
        <strain evidence="2">R24</strain>
    </source>
</reference>
<dbReference type="PANTHER" id="PTHR43861:SF6">
    <property type="entry name" value="METHYLTRANSFERASE TYPE 11"/>
    <property type="match status" value="1"/>
</dbReference>
<feature type="coiled-coil region" evidence="1">
    <location>
        <begin position="621"/>
        <end position="651"/>
    </location>
</feature>
<keyword evidence="3" id="KW-1185">Reference proteome</keyword>
<evidence type="ECO:0000313" key="3">
    <source>
        <dbReference type="Proteomes" id="UP001017257"/>
    </source>
</evidence>
<dbReference type="CDD" id="cd02440">
    <property type="entry name" value="AdoMet_MTases"/>
    <property type="match status" value="1"/>
</dbReference>
<dbReference type="InterPro" id="IPR029063">
    <property type="entry name" value="SAM-dependent_MTases_sf"/>
</dbReference>
<organism evidence="2 3">
    <name type="scientific">Microvirga terrae</name>
    <dbReference type="NCBI Taxonomy" id="2740529"/>
    <lineage>
        <taxon>Bacteria</taxon>
        <taxon>Pseudomonadati</taxon>
        <taxon>Pseudomonadota</taxon>
        <taxon>Alphaproteobacteria</taxon>
        <taxon>Hyphomicrobiales</taxon>
        <taxon>Methylobacteriaceae</taxon>
        <taxon>Microvirga</taxon>
    </lineage>
</organism>
<dbReference type="RefSeq" id="WP_173948535.1">
    <property type="nucleotide sequence ID" value="NZ_CP102845.1"/>
</dbReference>
<evidence type="ECO:0000256" key="1">
    <source>
        <dbReference type="SAM" id="Coils"/>
    </source>
</evidence>
<dbReference type="Proteomes" id="UP001017257">
    <property type="component" value="Chromosome"/>
</dbReference>
<sequence length="693" mass="76883">MDHDLNKSYRLAQGVWLPLTDDVSAADFTYSDGEEVERRIYDAIAGASDRSLFSRELFSHINDWASKYHLSPVRSNLLRPLEDALKGSILELGAGCGAITRYLGEIGAAVTAVEGSFARARIARERTADLTNVTVVCDRIENFTTGSKFKVVTLIGVLEYARAFAPYKGFTERDMLSHALSHLEDDGFLILAIENQLGMKYFAGAKEDHVSVPYFGVNDSYDAGSAVTFGKAELQQLLSDAGLSYQHVFIPLPDYKLPVTVLSPEGSVPGGAFDAEAQILQSVLADPQRPMTPFFSLERALAVSYRNGLIQDHAGSFLVIASRTESGLKPITAPGKLAWHFSLDRTPAFMKRAIFTTDGDDRIVVKRSRLSNAASPDTLIVNHAEDEIYICGENWWVALSRLVNHPDWSVGTLGEWAKPWVSLLAKEAGSSGLTINPNETIDGALFDATPLNAVMDKGELHFFDQEWHIKEDIEIGFILFRGLRDSIIRITSCAAPLAGTPTNVVNLILDVLAYNGVSLTESDIKRYQQLEWRVQRWVQGEPDEHPSDDSLPDLANWVLNIRPTIADFNEISGENARLSVAMNQLISEKHALLGERDALIAEKNTLTVSVSTLSSENIRLAQRVSKRQEEIKRQAERLKRQKSEIQALHASTPWKLLQLARRVDERSPVASKAARWIFRSAGSALRKIRKPSR</sequence>
<dbReference type="SUPFAM" id="SSF53335">
    <property type="entry name" value="S-adenosyl-L-methionine-dependent methyltransferases"/>
    <property type="match status" value="1"/>
</dbReference>
<dbReference type="EMBL" id="CP102845">
    <property type="protein sequence ID" value="UVF18354.1"/>
    <property type="molecule type" value="Genomic_DNA"/>
</dbReference>
<dbReference type="Gene3D" id="3.40.50.150">
    <property type="entry name" value="Vaccinia Virus protein VP39"/>
    <property type="match status" value="1"/>
</dbReference>
<dbReference type="PANTHER" id="PTHR43861">
    <property type="entry name" value="TRANS-ACONITATE 2-METHYLTRANSFERASE-RELATED"/>
    <property type="match status" value="1"/>
</dbReference>